<dbReference type="AlphaFoldDB" id="A0A4Q9QBC9"/>
<protein>
    <recommendedName>
        <fullName evidence="4">PIN domain-containing protein</fullName>
    </recommendedName>
</protein>
<keyword evidence="3" id="KW-1185">Reference proteome</keyword>
<accession>A0A4Q9QBC9</accession>
<evidence type="ECO:0000256" key="1">
    <source>
        <dbReference type="SAM" id="MobiDB-lite"/>
    </source>
</evidence>
<sequence>MNHWVRENHPSKNAPEHHLSASDPADLLRLCGASSYYSSWPARKWVKADNATSCLGALAAIVLGANSVVVTRDIDLF</sequence>
<feature type="region of interest" description="Disordered" evidence="1">
    <location>
        <begin position="1"/>
        <end position="20"/>
    </location>
</feature>
<dbReference type="EMBL" id="ML145087">
    <property type="protein sequence ID" value="TBU63944.1"/>
    <property type="molecule type" value="Genomic_DNA"/>
</dbReference>
<proteinExistence type="predicted"/>
<evidence type="ECO:0008006" key="4">
    <source>
        <dbReference type="Google" id="ProtNLM"/>
    </source>
</evidence>
<evidence type="ECO:0000313" key="3">
    <source>
        <dbReference type="Proteomes" id="UP000292082"/>
    </source>
</evidence>
<evidence type="ECO:0000313" key="2">
    <source>
        <dbReference type="EMBL" id="TBU63944.1"/>
    </source>
</evidence>
<organism evidence="2 3">
    <name type="scientific">Dichomitus squalens</name>
    <dbReference type="NCBI Taxonomy" id="114155"/>
    <lineage>
        <taxon>Eukaryota</taxon>
        <taxon>Fungi</taxon>
        <taxon>Dikarya</taxon>
        <taxon>Basidiomycota</taxon>
        <taxon>Agaricomycotina</taxon>
        <taxon>Agaricomycetes</taxon>
        <taxon>Polyporales</taxon>
        <taxon>Polyporaceae</taxon>
        <taxon>Dichomitus</taxon>
    </lineage>
</organism>
<dbReference type="Proteomes" id="UP000292082">
    <property type="component" value="Unassembled WGS sequence"/>
</dbReference>
<reference evidence="2 3" key="1">
    <citation type="submission" date="2019-01" db="EMBL/GenBank/DDBJ databases">
        <title>Draft genome sequences of three monokaryotic isolates of the white-rot basidiomycete fungus Dichomitus squalens.</title>
        <authorList>
            <consortium name="DOE Joint Genome Institute"/>
            <person name="Lopez S.C."/>
            <person name="Andreopoulos B."/>
            <person name="Pangilinan J."/>
            <person name="Lipzen A."/>
            <person name="Riley R."/>
            <person name="Ahrendt S."/>
            <person name="Ng V."/>
            <person name="Barry K."/>
            <person name="Daum C."/>
            <person name="Grigoriev I.V."/>
            <person name="Hilden K.S."/>
            <person name="Makela M.R."/>
            <person name="de Vries R.P."/>
        </authorList>
    </citation>
    <scope>NUCLEOTIDE SEQUENCE [LARGE SCALE GENOMIC DNA]</scope>
    <source>
        <strain evidence="2 3">CBS 464.89</strain>
    </source>
</reference>
<gene>
    <name evidence="2" type="ORF">BD310DRAFT_915062</name>
</gene>
<name>A0A4Q9QBC9_9APHY</name>